<evidence type="ECO:0000313" key="7">
    <source>
        <dbReference type="EMBL" id="KAG7357392.1"/>
    </source>
</evidence>
<evidence type="ECO:0000256" key="3">
    <source>
        <dbReference type="SAM" id="MobiDB-lite"/>
    </source>
</evidence>
<dbReference type="PROSITE" id="PS51845">
    <property type="entry name" value="PDEASE_I_2"/>
    <property type="match status" value="1"/>
</dbReference>
<proteinExistence type="predicted"/>
<keyword evidence="4" id="KW-1133">Transmembrane helix</keyword>
<dbReference type="InterPro" id="IPR003607">
    <property type="entry name" value="HD/PDEase_dom"/>
</dbReference>
<comment type="caution">
    <text evidence="7">The sequence shown here is derived from an EMBL/GenBank/DDBJ whole genome shotgun (WGS) entry which is preliminary data.</text>
</comment>
<feature type="region of interest" description="Disordered" evidence="3">
    <location>
        <begin position="1160"/>
        <end position="1213"/>
    </location>
</feature>
<dbReference type="CDD" id="cd00077">
    <property type="entry name" value="HDc"/>
    <property type="match status" value="1"/>
</dbReference>
<dbReference type="InterPro" id="IPR002073">
    <property type="entry name" value="PDEase_catalytic_dom"/>
</dbReference>
<feature type="compositionally biased region" description="Acidic residues" evidence="3">
    <location>
        <begin position="1160"/>
        <end position="1199"/>
    </location>
</feature>
<name>A0A9K3L8A8_9STRA</name>
<dbReference type="SMART" id="SM00044">
    <property type="entry name" value="CYCc"/>
    <property type="match status" value="1"/>
</dbReference>
<dbReference type="GO" id="GO:0000166">
    <property type="term" value="F:nucleotide binding"/>
    <property type="evidence" value="ECO:0007669"/>
    <property type="project" value="UniProtKB-KW"/>
</dbReference>
<dbReference type="GO" id="GO:0005886">
    <property type="term" value="C:plasma membrane"/>
    <property type="evidence" value="ECO:0007669"/>
    <property type="project" value="TreeGrafter"/>
</dbReference>
<protein>
    <submittedName>
        <fullName evidence="7">Adenylate/guanylate cyclase with GAF and PAS/PAC sensor domain</fullName>
    </submittedName>
</protein>
<feature type="compositionally biased region" description="Polar residues" evidence="3">
    <location>
        <begin position="509"/>
        <end position="527"/>
    </location>
</feature>
<organism evidence="7 8">
    <name type="scientific">Nitzschia inconspicua</name>
    <dbReference type="NCBI Taxonomy" id="303405"/>
    <lineage>
        <taxon>Eukaryota</taxon>
        <taxon>Sar</taxon>
        <taxon>Stramenopiles</taxon>
        <taxon>Ochrophyta</taxon>
        <taxon>Bacillariophyta</taxon>
        <taxon>Bacillariophyceae</taxon>
        <taxon>Bacillariophycidae</taxon>
        <taxon>Bacillariales</taxon>
        <taxon>Bacillariaceae</taxon>
        <taxon>Nitzschia</taxon>
    </lineage>
</organism>
<feature type="transmembrane region" description="Helical" evidence="4">
    <location>
        <begin position="70"/>
        <end position="91"/>
    </location>
</feature>
<dbReference type="GO" id="GO:0001653">
    <property type="term" value="F:peptide receptor activity"/>
    <property type="evidence" value="ECO:0007669"/>
    <property type="project" value="TreeGrafter"/>
</dbReference>
<dbReference type="PANTHER" id="PTHR11920:SF335">
    <property type="entry name" value="GUANYLATE CYCLASE"/>
    <property type="match status" value="1"/>
</dbReference>
<sequence>MVGRYSDNYFRKSESAMPPLESVEDLSIVASDDDEHSSSGGAEDSRGSTAGAAKNSPAELVKRETKAVSFLRYLILVLMLVSGIGITIGFYRISTDAEEAANQCPASLTRDDLVRTVENNVHQVISSQLREAFLMSASFSSHVLQSGLAEGGFPMQWPYVTIPHFDPRALPVLSANGVVEVAMAPLVRGTDQSSFKTYALLQQQQDCTFDGCVIVRDIFNADGTRVGTADFTSPIWQVSPRNFMEPGDLLLNQFSDPVQQQALAVMQEQGAAVYSAFNYDSVSEEEDTAPEFFLFYPIYQDFKQVEMVGSISMRTNVQGFLESIFPFSMDRDMTIVLQSCDEAISFFLKGNEMEFLGTLEEQNVNQIKDMEETAILEFSSTYTYGQFDTRAANATSCGLSLMMVPSNSVGRRLTDETADASNRPIVLTSLVAITFLVTMISFLLYDWLVERRQAVVINIANKSTAIVENLFPAQVRDRMLQNIEERRKKASGLDVDQAGVGDAGATPVEQLNGSSAPTASATQKPNQVSVKQFLTTDQHGQANDLSSQPIADLFPNTTVLFADISGFTAWASQRDPPQVFTLLETLYRSFDVIAKKLKVFKVETIGDCYMAVTGLPNPDESHAVHMSRFAYQCLVGMKVLICELEGILGPGTSELALRVGLHSGAVTAGVLRGEKSRFQLFGDTVNTASRMESTSERGRIQVSQETADLLMAAGKSHWLKPREELVVAKGKGELKTYWLDPTKKRRHTKTHKDIRVSQDIALNNGSTTNLSGELSFDDKYARLIDWNVDVLLHHLARVISSRSRSPPRGSLVNHSSEVALLPAAINDVAEVVALPPFDADSSRFRRARPDVSMLQQTRADLHEYVKRIALLYRDVPFHNFEHASHVTLCANKLLNRLINSDEYDSEEELHNATYGISSDPLTHFAIVFAALIHDADHTGVPNAQLIKDKHEVAIKFENKSVAEQNSVHLGWELLMDPRFERLRKSIYQTNVERKRFRQLVINSVLATDIADRQVNENRQLKWEKAFKKSSTEDATPLQLQEDMNRKATAVIEHIIQVSDVAHTMQHWHIYRRWNERLFHEMHEAYQTGRVAVDPSTNWYIGELGFFDYYLIPLAMKLKECGVFGASGYEYISYVLKNKKEWERKGRQVVQEMVLLYKDADEDQEESSFDSDYDSDDLEYDSPGDLTSDEEEEEGDEQDQISENMQPTTIQKDV</sequence>
<dbReference type="InterPro" id="IPR050401">
    <property type="entry name" value="Cyclic_nucleotide_synthase"/>
</dbReference>
<reference evidence="7" key="1">
    <citation type="journal article" date="2021" name="Sci. Rep.">
        <title>Diploid genomic architecture of Nitzschia inconspicua, an elite biomass production diatom.</title>
        <authorList>
            <person name="Oliver A."/>
            <person name="Podell S."/>
            <person name="Pinowska A."/>
            <person name="Traller J.C."/>
            <person name="Smith S.R."/>
            <person name="McClure R."/>
            <person name="Beliaev A."/>
            <person name="Bohutskyi P."/>
            <person name="Hill E.A."/>
            <person name="Rabines A."/>
            <person name="Zheng H."/>
            <person name="Allen L.Z."/>
            <person name="Kuo A."/>
            <person name="Grigoriev I.V."/>
            <person name="Allen A.E."/>
            <person name="Hazlebeck D."/>
            <person name="Allen E.E."/>
        </authorList>
    </citation>
    <scope>NUCLEOTIDE SEQUENCE</scope>
    <source>
        <strain evidence="7">Hildebrandi</strain>
    </source>
</reference>
<dbReference type="GO" id="GO:0007168">
    <property type="term" value="P:receptor guanylyl cyclase signaling pathway"/>
    <property type="evidence" value="ECO:0007669"/>
    <property type="project" value="TreeGrafter"/>
</dbReference>
<dbReference type="GO" id="GO:0004016">
    <property type="term" value="F:adenylate cyclase activity"/>
    <property type="evidence" value="ECO:0007669"/>
    <property type="project" value="TreeGrafter"/>
</dbReference>
<dbReference type="EMBL" id="JAGRRH010000015">
    <property type="protein sequence ID" value="KAG7357392.1"/>
    <property type="molecule type" value="Genomic_DNA"/>
</dbReference>
<dbReference type="GO" id="GO:0004114">
    <property type="term" value="F:3',5'-cyclic-nucleotide phosphodiesterase activity"/>
    <property type="evidence" value="ECO:0007669"/>
    <property type="project" value="InterPro"/>
</dbReference>
<evidence type="ECO:0000256" key="2">
    <source>
        <dbReference type="ARBA" id="ARBA00023239"/>
    </source>
</evidence>
<dbReference type="Proteomes" id="UP000693970">
    <property type="component" value="Unassembled WGS sequence"/>
</dbReference>
<accession>A0A9K3L8A8</accession>
<dbReference type="GO" id="GO:0035556">
    <property type="term" value="P:intracellular signal transduction"/>
    <property type="evidence" value="ECO:0007669"/>
    <property type="project" value="InterPro"/>
</dbReference>
<keyword evidence="4" id="KW-0472">Membrane</keyword>
<reference evidence="7" key="2">
    <citation type="submission" date="2021-04" db="EMBL/GenBank/DDBJ databases">
        <authorList>
            <person name="Podell S."/>
        </authorList>
    </citation>
    <scope>NUCLEOTIDE SEQUENCE</scope>
    <source>
        <strain evidence="7">Hildebrandi</strain>
    </source>
</reference>
<feature type="region of interest" description="Disordered" evidence="3">
    <location>
        <begin position="16"/>
        <end position="58"/>
    </location>
</feature>
<keyword evidence="4" id="KW-0812">Transmembrane</keyword>
<keyword evidence="2" id="KW-0456">Lyase</keyword>
<feature type="domain" description="Guanylate cyclase" evidence="5">
    <location>
        <begin position="558"/>
        <end position="692"/>
    </location>
</feature>
<evidence type="ECO:0000313" key="8">
    <source>
        <dbReference type="Proteomes" id="UP000693970"/>
    </source>
</evidence>
<evidence type="ECO:0000259" key="6">
    <source>
        <dbReference type="PROSITE" id="PS51845"/>
    </source>
</evidence>
<dbReference type="Pfam" id="PF00211">
    <property type="entry name" value="Guanylate_cyc"/>
    <property type="match status" value="1"/>
</dbReference>
<feature type="domain" description="PDEase" evidence="6">
    <location>
        <begin position="872"/>
        <end position="1010"/>
    </location>
</feature>
<dbReference type="GO" id="GO:0004383">
    <property type="term" value="F:guanylate cyclase activity"/>
    <property type="evidence" value="ECO:0007669"/>
    <property type="project" value="TreeGrafter"/>
</dbReference>
<dbReference type="PROSITE" id="PS50125">
    <property type="entry name" value="GUANYLATE_CYCLASE_2"/>
    <property type="match status" value="1"/>
</dbReference>
<evidence type="ECO:0000256" key="1">
    <source>
        <dbReference type="ARBA" id="ARBA00022741"/>
    </source>
</evidence>
<dbReference type="InterPro" id="IPR001054">
    <property type="entry name" value="A/G_cyclase"/>
</dbReference>
<dbReference type="PANTHER" id="PTHR11920">
    <property type="entry name" value="GUANYLYL CYCLASE"/>
    <property type="match status" value="1"/>
</dbReference>
<feature type="compositionally biased region" description="Polar residues" evidence="3">
    <location>
        <begin position="1200"/>
        <end position="1213"/>
    </location>
</feature>
<feature type="region of interest" description="Disordered" evidence="3">
    <location>
        <begin position="491"/>
        <end position="527"/>
    </location>
</feature>
<dbReference type="AlphaFoldDB" id="A0A9K3L8A8"/>
<evidence type="ECO:0000259" key="5">
    <source>
        <dbReference type="PROSITE" id="PS50125"/>
    </source>
</evidence>
<evidence type="ECO:0000256" key="4">
    <source>
        <dbReference type="SAM" id="Phobius"/>
    </source>
</evidence>
<keyword evidence="8" id="KW-1185">Reference proteome</keyword>
<keyword evidence="1" id="KW-0547">Nucleotide-binding</keyword>
<dbReference type="CDD" id="cd07302">
    <property type="entry name" value="CHD"/>
    <property type="match status" value="1"/>
</dbReference>
<dbReference type="SMART" id="SM00471">
    <property type="entry name" value="HDc"/>
    <property type="match status" value="1"/>
</dbReference>
<dbReference type="OrthoDB" id="432756at2759"/>
<gene>
    <name evidence="7" type="ORF">IV203_002080</name>
</gene>
<dbReference type="Pfam" id="PF00233">
    <property type="entry name" value="PDEase_I"/>
    <property type="match status" value="1"/>
</dbReference>